<gene>
    <name evidence="1" type="ORF">DPEC_G00037840</name>
</gene>
<accession>A0ACC2HE66</accession>
<reference evidence="1" key="1">
    <citation type="submission" date="2021-05" db="EMBL/GenBank/DDBJ databases">
        <authorList>
            <person name="Pan Q."/>
            <person name="Jouanno E."/>
            <person name="Zahm M."/>
            <person name="Klopp C."/>
            <person name="Cabau C."/>
            <person name="Louis A."/>
            <person name="Berthelot C."/>
            <person name="Parey E."/>
            <person name="Roest Crollius H."/>
            <person name="Montfort J."/>
            <person name="Robinson-Rechavi M."/>
            <person name="Bouchez O."/>
            <person name="Lampietro C."/>
            <person name="Lopez Roques C."/>
            <person name="Donnadieu C."/>
            <person name="Postlethwait J."/>
            <person name="Bobe J."/>
            <person name="Dillon D."/>
            <person name="Chandos A."/>
            <person name="von Hippel F."/>
            <person name="Guiguen Y."/>
        </authorList>
    </citation>
    <scope>NUCLEOTIDE SEQUENCE</scope>
    <source>
        <strain evidence="1">YG-Jan2019</strain>
    </source>
</reference>
<comment type="caution">
    <text evidence="1">The sequence shown here is derived from an EMBL/GenBank/DDBJ whole genome shotgun (WGS) entry which is preliminary data.</text>
</comment>
<sequence>MFNECYIGYVLTTGSISEHSAIVVTACRCGMKRQRTPVTPVYDVAPFDGIKGRCMEILTGTIQSERQSKCLLQTTAVECEETRRREHTEKGAHANHT</sequence>
<protein>
    <submittedName>
        <fullName evidence="1">Uncharacterized protein</fullName>
    </submittedName>
</protein>
<organism evidence="1 2">
    <name type="scientific">Dallia pectoralis</name>
    <name type="common">Alaska blackfish</name>
    <dbReference type="NCBI Taxonomy" id="75939"/>
    <lineage>
        <taxon>Eukaryota</taxon>
        <taxon>Metazoa</taxon>
        <taxon>Chordata</taxon>
        <taxon>Craniata</taxon>
        <taxon>Vertebrata</taxon>
        <taxon>Euteleostomi</taxon>
        <taxon>Actinopterygii</taxon>
        <taxon>Neopterygii</taxon>
        <taxon>Teleostei</taxon>
        <taxon>Protacanthopterygii</taxon>
        <taxon>Esociformes</taxon>
        <taxon>Umbridae</taxon>
        <taxon>Dallia</taxon>
    </lineage>
</organism>
<name>A0ACC2HE66_DALPE</name>
<dbReference type="EMBL" id="CM055730">
    <property type="protein sequence ID" value="KAJ8014206.1"/>
    <property type="molecule type" value="Genomic_DNA"/>
</dbReference>
<proteinExistence type="predicted"/>
<dbReference type="Proteomes" id="UP001157502">
    <property type="component" value="Chromosome 3"/>
</dbReference>
<evidence type="ECO:0000313" key="2">
    <source>
        <dbReference type="Proteomes" id="UP001157502"/>
    </source>
</evidence>
<keyword evidence="2" id="KW-1185">Reference proteome</keyword>
<evidence type="ECO:0000313" key="1">
    <source>
        <dbReference type="EMBL" id="KAJ8014206.1"/>
    </source>
</evidence>